<feature type="domain" description="ABC transmembrane type-1" evidence="12">
    <location>
        <begin position="1"/>
        <end position="267"/>
    </location>
</feature>
<dbReference type="InterPro" id="IPR027417">
    <property type="entry name" value="P-loop_NTPase"/>
</dbReference>
<feature type="transmembrane region" description="Helical" evidence="10">
    <location>
        <begin position="214"/>
        <end position="232"/>
    </location>
</feature>
<dbReference type="InterPro" id="IPR036640">
    <property type="entry name" value="ABC1_TM_sf"/>
</dbReference>
<dbReference type="EMBL" id="NAJN01001138">
    <property type="protein sequence ID" value="TKA65452.1"/>
    <property type="molecule type" value="Genomic_DNA"/>
</dbReference>
<feature type="compositionally biased region" description="Basic and acidic residues" evidence="9">
    <location>
        <begin position="583"/>
        <end position="597"/>
    </location>
</feature>
<comment type="caution">
    <text evidence="13">The sequence shown here is derived from an EMBL/GenBank/DDBJ whole genome shotgun (WGS) entry which is preliminary data.</text>
</comment>
<evidence type="ECO:0000259" key="12">
    <source>
        <dbReference type="PROSITE" id="PS50929"/>
    </source>
</evidence>
<dbReference type="GO" id="GO:0005774">
    <property type="term" value="C:vacuolar membrane"/>
    <property type="evidence" value="ECO:0007669"/>
    <property type="project" value="TreeGrafter"/>
</dbReference>
<dbReference type="CDD" id="cd03253">
    <property type="entry name" value="ABCC_ATM1_transporter"/>
    <property type="match status" value="1"/>
</dbReference>
<keyword evidence="3 10" id="KW-0812">Transmembrane</keyword>
<gene>
    <name evidence="13" type="ORF">B0A49_12274</name>
</gene>
<feature type="non-terminal residue" evidence="13">
    <location>
        <position position="1"/>
    </location>
</feature>
<feature type="region of interest" description="Disordered" evidence="9">
    <location>
        <begin position="554"/>
        <end position="621"/>
    </location>
</feature>
<reference evidence="13 14" key="1">
    <citation type="submission" date="2017-03" db="EMBL/GenBank/DDBJ databases">
        <title>Genomes of endolithic fungi from Antarctica.</title>
        <authorList>
            <person name="Coleine C."/>
            <person name="Masonjones S."/>
            <person name="Stajich J.E."/>
        </authorList>
    </citation>
    <scope>NUCLEOTIDE SEQUENCE [LARGE SCALE GENOMIC DNA]</scope>
    <source>
        <strain evidence="13 14">CCFEE 5187</strain>
    </source>
</reference>
<evidence type="ECO:0000256" key="8">
    <source>
        <dbReference type="ARBA" id="ARBA00024363"/>
    </source>
</evidence>
<keyword evidence="6 10" id="KW-1133">Transmembrane helix</keyword>
<keyword evidence="5" id="KW-0067">ATP-binding</keyword>
<dbReference type="PROSITE" id="PS50929">
    <property type="entry name" value="ABC_TM1F"/>
    <property type="match status" value="1"/>
</dbReference>
<keyword evidence="2" id="KW-0813">Transport</keyword>
<evidence type="ECO:0000256" key="10">
    <source>
        <dbReference type="SAM" id="Phobius"/>
    </source>
</evidence>
<evidence type="ECO:0000256" key="2">
    <source>
        <dbReference type="ARBA" id="ARBA00022448"/>
    </source>
</evidence>
<dbReference type="InterPro" id="IPR011527">
    <property type="entry name" value="ABC1_TM_dom"/>
</dbReference>
<keyword evidence="7 10" id="KW-0472">Membrane</keyword>
<proteinExistence type="inferred from homology"/>
<dbReference type="InterPro" id="IPR017871">
    <property type="entry name" value="ABC_transporter-like_CS"/>
</dbReference>
<dbReference type="PANTHER" id="PTHR24221:SF651">
    <property type="entry name" value="HEAVY METAL TOLERANCE PROTEIN"/>
    <property type="match status" value="1"/>
</dbReference>
<dbReference type="PROSITE" id="PS00211">
    <property type="entry name" value="ABC_TRANSPORTER_1"/>
    <property type="match status" value="1"/>
</dbReference>
<comment type="similarity">
    <text evidence="8">Belongs to the ABC transporter superfamily. ABCB family. Heavy Metal importer (TC 3.A.1.210) subfamily.</text>
</comment>
<dbReference type="InterPro" id="IPR039421">
    <property type="entry name" value="Type_1_exporter"/>
</dbReference>
<dbReference type="GO" id="GO:0005524">
    <property type="term" value="F:ATP binding"/>
    <property type="evidence" value="ECO:0007669"/>
    <property type="project" value="UniProtKB-KW"/>
</dbReference>
<dbReference type="GO" id="GO:0016887">
    <property type="term" value="F:ATP hydrolysis activity"/>
    <property type="evidence" value="ECO:0007669"/>
    <property type="project" value="InterPro"/>
</dbReference>
<dbReference type="Pfam" id="PF00664">
    <property type="entry name" value="ABC_membrane"/>
    <property type="match status" value="1"/>
</dbReference>
<feature type="domain" description="ABC transporter" evidence="11">
    <location>
        <begin position="301"/>
        <end position="535"/>
    </location>
</feature>
<feature type="compositionally biased region" description="Basic and acidic residues" evidence="9">
    <location>
        <begin position="554"/>
        <end position="568"/>
    </location>
</feature>
<dbReference type="Gene3D" id="3.40.50.300">
    <property type="entry name" value="P-loop containing nucleotide triphosphate hydrolases"/>
    <property type="match status" value="1"/>
</dbReference>
<organism evidence="13 14">
    <name type="scientific">Cryomyces minteri</name>
    <dbReference type="NCBI Taxonomy" id="331657"/>
    <lineage>
        <taxon>Eukaryota</taxon>
        <taxon>Fungi</taxon>
        <taxon>Dikarya</taxon>
        <taxon>Ascomycota</taxon>
        <taxon>Pezizomycotina</taxon>
        <taxon>Dothideomycetes</taxon>
        <taxon>Dothideomycetes incertae sedis</taxon>
        <taxon>Cryomyces</taxon>
    </lineage>
</organism>
<feature type="transmembrane region" description="Helical" evidence="10">
    <location>
        <begin position="124"/>
        <end position="143"/>
    </location>
</feature>
<evidence type="ECO:0000256" key="3">
    <source>
        <dbReference type="ARBA" id="ARBA00022692"/>
    </source>
</evidence>
<keyword evidence="4" id="KW-0547">Nucleotide-binding</keyword>
<evidence type="ECO:0000256" key="1">
    <source>
        <dbReference type="ARBA" id="ARBA00004141"/>
    </source>
</evidence>
<evidence type="ECO:0000256" key="6">
    <source>
        <dbReference type="ARBA" id="ARBA00022989"/>
    </source>
</evidence>
<dbReference type="Pfam" id="PF00005">
    <property type="entry name" value="ABC_tran"/>
    <property type="match status" value="1"/>
</dbReference>
<evidence type="ECO:0000256" key="7">
    <source>
        <dbReference type="ARBA" id="ARBA00023136"/>
    </source>
</evidence>
<dbReference type="SUPFAM" id="SSF90123">
    <property type="entry name" value="ABC transporter transmembrane region"/>
    <property type="match status" value="1"/>
</dbReference>
<name>A0A4U0WQ01_9PEZI</name>
<dbReference type="InterPro" id="IPR003439">
    <property type="entry name" value="ABC_transporter-like_ATP-bd"/>
</dbReference>
<sequence>VGKITDDLSGENGPVHMPWGAICLYITYRLFQGGNGLLGALRSTLWIPIGQYSYRELSVAAFEHVHTLSLDFHLGKKTGEVLSALGKGSSINTFLEQVTFQVVPMLVDLCVAIGYFLIEFDAYYALVVAVVTFWYIYLTIRMAQWRAEIRRQMVNADREEDAVKNDSMVSYETVKYFNAEAYEFNRYREAVDKYQKAEYHVLFSLNLMNVTQNLVFMLGLMIACFIAAYQVTTGMRRVGKFVALLTYMAQLQGPLNFFGTFYRMIQSAMINSERMLELFKEKPTVVDNDTAQTLPTCDGDIRFNDVRFSYDTRKPALQGLDFRCPPGTTTALVGESGGGKSTVFRLLFRFYNTQAGSIQVDGHDVQDVTIDSLRKHIGVVPQDTVLFNETLMYNLRYANPAATDEQVFAACRAASIHDKILGFPDGYATKVGERGLRLSGGEKQRVAIARTIIKNPRIILLDEATAALDTETEEHIQEALTTLSEGRTMLVIAHRLSTITMADQILVLHEGRVAERGSHDELLARKGRYASMWKKQVRAQKAAEEARVLKVKAERLRRESQDGSRPPDAEEGSAGSSEDEAEREAQREKERLRRARAEMMQQQQGREGGEEGRSSKPHGHP</sequence>
<keyword evidence="14" id="KW-1185">Reference proteome</keyword>
<dbReference type="PROSITE" id="PS50893">
    <property type="entry name" value="ABC_TRANSPORTER_2"/>
    <property type="match status" value="1"/>
</dbReference>
<evidence type="ECO:0000313" key="14">
    <source>
        <dbReference type="Proteomes" id="UP000308768"/>
    </source>
</evidence>
<evidence type="ECO:0008006" key="15">
    <source>
        <dbReference type="Google" id="ProtNLM"/>
    </source>
</evidence>
<dbReference type="InterPro" id="IPR003593">
    <property type="entry name" value="AAA+_ATPase"/>
</dbReference>
<evidence type="ECO:0000256" key="4">
    <source>
        <dbReference type="ARBA" id="ARBA00022741"/>
    </source>
</evidence>
<dbReference type="OrthoDB" id="6500128at2759"/>
<comment type="subcellular location">
    <subcellularLocation>
        <location evidence="1">Membrane</location>
        <topology evidence="1">Multi-pass membrane protein</topology>
    </subcellularLocation>
</comment>
<evidence type="ECO:0000313" key="13">
    <source>
        <dbReference type="EMBL" id="TKA65452.1"/>
    </source>
</evidence>
<dbReference type="PANTHER" id="PTHR24221">
    <property type="entry name" value="ATP-BINDING CASSETTE SUB-FAMILY B"/>
    <property type="match status" value="1"/>
</dbReference>
<evidence type="ECO:0000256" key="5">
    <source>
        <dbReference type="ARBA" id="ARBA00022840"/>
    </source>
</evidence>
<dbReference type="SUPFAM" id="SSF52540">
    <property type="entry name" value="P-loop containing nucleoside triphosphate hydrolases"/>
    <property type="match status" value="1"/>
</dbReference>
<dbReference type="SMART" id="SM00382">
    <property type="entry name" value="AAA"/>
    <property type="match status" value="1"/>
</dbReference>
<dbReference type="AlphaFoldDB" id="A0A4U0WQ01"/>
<dbReference type="GO" id="GO:0140359">
    <property type="term" value="F:ABC-type transporter activity"/>
    <property type="evidence" value="ECO:0007669"/>
    <property type="project" value="InterPro"/>
</dbReference>
<evidence type="ECO:0000256" key="9">
    <source>
        <dbReference type="SAM" id="MobiDB-lite"/>
    </source>
</evidence>
<dbReference type="Gene3D" id="1.20.1560.10">
    <property type="entry name" value="ABC transporter type 1, transmembrane domain"/>
    <property type="match status" value="1"/>
</dbReference>
<dbReference type="GO" id="GO:0000041">
    <property type="term" value="P:transition metal ion transport"/>
    <property type="evidence" value="ECO:0007669"/>
    <property type="project" value="UniProtKB-ARBA"/>
</dbReference>
<dbReference type="FunFam" id="1.20.1560.10:FF:000050">
    <property type="entry name" value="Vacuolar ABC heavy metal transporter (Hmt1)"/>
    <property type="match status" value="1"/>
</dbReference>
<evidence type="ECO:0000259" key="11">
    <source>
        <dbReference type="PROSITE" id="PS50893"/>
    </source>
</evidence>
<dbReference type="FunFam" id="3.40.50.300:FF:000186">
    <property type="entry name" value="ATP-binding cassette sub-family B member 7, mitochondrial"/>
    <property type="match status" value="1"/>
</dbReference>
<accession>A0A4U0WQ01</accession>
<dbReference type="Proteomes" id="UP000308768">
    <property type="component" value="Unassembled WGS sequence"/>
</dbReference>
<dbReference type="CDD" id="cd18583">
    <property type="entry name" value="ABC_6TM_HMT1"/>
    <property type="match status" value="1"/>
</dbReference>
<dbReference type="STRING" id="331657.A0A4U0WQ01"/>
<protein>
    <recommendedName>
        <fullName evidence="15">Heavy metal tolerance protein</fullName>
    </recommendedName>
</protein>